<protein>
    <submittedName>
        <fullName evidence="1">Uncharacterized protein</fullName>
    </submittedName>
</protein>
<dbReference type="InParanoid" id="A0A369JVZ0"/>
<keyword evidence="2" id="KW-1185">Reference proteome</keyword>
<dbReference type="EMBL" id="LUEZ02000041">
    <property type="protein sequence ID" value="RDB25400.1"/>
    <property type="molecule type" value="Genomic_DNA"/>
</dbReference>
<sequence>MAPVWVGSVHNTQAEVRGVHSSHKDIRLKPDIFLRWTRTRYVYASSLTIVSRCLRYWKPESHSSSGAALALETPVNAVTDISSDNGHTPLTAAWGRIYPMDCRTRRLQAFLLVQPAALSSPRKMDIDVHSSLQSFSDAAITKSLVTIGAHRFLIYGYLSDDREAGINESLLRATSADVFQGEVVVFALGTMVPVLKHPCIKTAIIDQVAILFLKKLNIALSTGTPPPMRIRAQVKNT</sequence>
<proteinExistence type="predicted"/>
<evidence type="ECO:0000313" key="2">
    <source>
        <dbReference type="Proteomes" id="UP000076154"/>
    </source>
</evidence>
<accession>A0A369JVZ0</accession>
<comment type="caution">
    <text evidence="1">The sequence shown here is derived from an EMBL/GenBank/DDBJ whole genome shotgun (WGS) entry which is preliminary data.</text>
</comment>
<gene>
    <name evidence="1" type="ORF">Hypma_008137</name>
</gene>
<dbReference type="AlphaFoldDB" id="A0A369JVZ0"/>
<name>A0A369JVZ0_HYPMA</name>
<evidence type="ECO:0000313" key="1">
    <source>
        <dbReference type="EMBL" id="RDB25400.1"/>
    </source>
</evidence>
<dbReference type="Proteomes" id="UP000076154">
    <property type="component" value="Unassembled WGS sequence"/>
</dbReference>
<organism evidence="1 2">
    <name type="scientific">Hypsizygus marmoreus</name>
    <name type="common">White beech mushroom</name>
    <name type="synonym">Agaricus marmoreus</name>
    <dbReference type="NCBI Taxonomy" id="39966"/>
    <lineage>
        <taxon>Eukaryota</taxon>
        <taxon>Fungi</taxon>
        <taxon>Dikarya</taxon>
        <taxon>Basidiomycota</taxon>
        <taxon>Agaricomycotina</taxon>
        <taxon>Agaricomycetes</taxon>
        <taxon>Agaricomycetidae</taxon>
        <taxon>Agaricales</taxon>
        <taxon>Tricholomatineae</taxon>
        <taxon>Lyophyllaceae</taxon>
        <taxon>Hypsizygus</taxon>
    </lineage>
</organism>
<reference evidence="1" key="1">
    <citation type="submission" date="2018-04" db="EMBL/GenBank/DDBJ databases">
        <title>Whole genome sequencing of Hypsizygus marmoreus.</title>
        <authorList>
            <person name="Choi I.-G."/>
            <person name="Min B."/>
            <person name="Kim J.-G."/>
            <person name="Kim S."/>
            <person name="Oh Y.-L."/>
            <person name="Kong W.-S."/>
            <person name="Park H."/>
            <person name="Jeong J."/>
            <person name="Song E.-S."/>
        </authorList>
    </citation>
    <scope>NUCLEOTIDE SEQUENCE [LARGE SCALE GENOMIC DNA]</scope>
    <source>
        <strain evidence="1">51987-8</strain>
    </source>
</reference>